<dbReference type="OrthoDB" id="9806522at2"/>
<dbReference type="InterPro" id="IPR058533">
    <property type="entry name" value="Cation_efflux_TM"/>
</dbReference>
<dbReference type="FunFam" id="3.30.70.1350:FF:000006">
    <property type="entry name" value="Cation transporter"/>
    <property type="match status" value="1"/>
</dbReference>
<feature type="transmembrane region" description="Helical" evidence="8">
    <location>
        <begin position="82"/>
        <end position="100"/>
    </location>
</feature>
<evidence type="ECO:0000256" key="2">
    <source>
        <dbReference type="ARBA" id="ARBA00008114"/>
    </source>
</evidence>
<dbReference type="AlphaFoldDB" id="A0A0J8GC39"/>
<protein>
    <submittedName>
        <fullName evidence="11">Putative transporter ydbO</fullName>
    </submittedName>
</protein>
<dbReference type="Gene3D" id="3.30.70.1350">
    <property type="entry name" value="Cation efflux protein, cytoplasmic domain"/>
    <property type="match status" value="1"/>
</dbReference>
<evidence type="ECO:0000259" key="9">
    <source>
        <dbReference type="Pfam" id="PF01545"/>
    </source>
</evidence>
<dbReference type="Pfam" id="PF16916">
    <property type="entry name" value="ZT_dimer"/>
    <property type="match status" value="1"/>
</dbReference>
<dbReference type="NCBIfam" id="TIGR01297">
    <property type="entry name" value="CDF"/>
    <property type="match status" value="1"/>
</dbReference>
<sequence>MEAYQDIKKAEKAAFLSMFAYLFVAILKVAVGILGNSDALFADGLNNTTDVIAIIALLIGLRISRIPPDKDHAYGHRRTETISSLVASFIMLLVSLQVIFESISNLIEKNYGAPSLLTAIVAFFSGIFMYIIYLFNIRLSKKIDSQAIRAAAYDNRSDAWVSFGAFLGILGAMAGLPWLDAVTALLVGILIGYTAVKIFFDAAHSLTDGFDVSKLEEIHTLIAEVSDVKEVKDIKARFNGNKIWIDATISVDAELNVTESHAITEQIESVIRTAFPNAYTLVHIEPFFKE</sequence>
<evidence type="ECO:0000256" key="8">
    <source>
        <dbReference type="SAM" id="Phobius"/>
    </source>
</evidence>
<dbReference type="PANTHER" id="PTHR43840">
    <property type="entry name" value="MITOCHONDRIAL METAL TRANSPORTER 1-RELATED"/>
    <property type="match status" value="1"/>
</dbReference>
<gene>
    <name evidence="11" type="ORF">X560_2209</name>
</gene>
<dbReference type="PATRIC" id="fig|1430899.3.peg.2258"/>
<evidence type="ECO:0000313" key="12">
    <source>
        <dbReference type="Proteomes" id="UP000052258"/>
    </source>
</evidence>
<dbReference type="GO" id="GO:0008324">
    <property type="term" value="F:monoatomic cation transmembrane transporter activity"/>
    <property type="evidence" value="ECO:0007669"/>
    <property type="project" value="InterPro"/>
</dbReference>
<proteinExistence type="inferred from homology"/>
<dbReference type="RefSeq" id="WP_007476498.1">
    <property type="nucleotide sequence ID" value="NZ_KQ130619.1"/>
</dbReference>
<evidence type="ECO:0000256" key="5">
    <source>
        <dbReference type="ARBA" id="ARBA00022692"/>
    </source>
</evidence>
<evidence type="ECO:0000256" key="7">
    <source>
        <dbReference type="ARBA" id="ARBA00023136"/>
    </source>
</evidence>
<dbReference type="InterPro" id="IPR002524">
    <property type="entry name" value="Cation_efflux"/>
</dbReference>
<evidence type="ECO:0000256" key="4">
    <source>
        <dbReference type="ARBA" id="ARBA00022475"/>
    </source>
</evidence>
<dbReference type="PANTHER" id="PTHR43840:SF50">
    <property type="entry name" value="MANGANESE EFFLUX SYSTEM PROTEIN MNES"/>
    <property type="match status" value="1"/>
</dbReference>
<dbReference type="SUPFAM" id="SSF160240">
    <property type="entry name" value="Cation efflux protein cytoplasmic domain-like"/>
    <property type="match status" value="1"/>
</dbReference>
<keyword evidence="4" id="KW-1003">Cell membrane</keyword>
<dbReference type="Pfam" id="PF01545">
    <property type="entry name" value="Cation_efflux"/>
    <property type="match status" value="1"/>
</dbReference>
<dbReference type="InterPro" id="IPR027470">
    <property type="entry name" value="Cation_efflux_CTD"/>
</dbReference>
<name>A0A0J8GC39_9LIST</name>
<dbReference type="InterPro" id="IPR036837">
    <property type="entry name" value="Cation_efflux_CTD_sf"/>
</dbReference>
<comment type="caution">
    <text evidence="11">The sequence shown here is derived from an EMBL/GenBank/DDBJ whole genome shotgun (WGS) entry which is preliminary data.</text>
</comment>
<dbReference type="FunFam" id="1.20.1510.10:FF:000006">
    <property type="entry name" value="Divalent cation efflux transporter"/>
    <property type="match status" value="1"/>
</dbReference>
<dbReference type="InterPro" id="IPR027469">
    <property type="entry name" value="Cation_efflux_TMD_sf"/>
</dbReference>
<dbReference type="Proteomes" id="UP000052258">
    <property type="component" value="Unassembled WGS sequence"/>
</dbReference>
<feature type="transmembrane region" description="Helical" evidence="8">
    <location>
        <begin position="40"/>
        <end position="61"/>
    </location>
</feature>
<feature type="domain" description="Cation efflux protein cytoplasmic" evidence="10">
    <location>
        <begin position="214"/>
        <end position="287"/>
    </location>
</feature>
<feature type="transmembrane region" description="Helical" evidence="8">
    <location>
        <begin position="182"/>
        <end position="200"/>
    </location>
</feature>
<dbReference type="Gene3D" id="1.20.1510.10">
    <property type="entry name" value="Cation efflux protein transmembrane domain"/>
    <property type="match status" value="1"/>
</dbReference>
<dbReference type="SUPFAM" id="SSF161111">
    <property type="entry name" value="Cation efflux protein transmembrane domain-like"/>
    <property type="match status" value="1"/>
</dbReference>
<comment type="similarity">
    <text evidence="2">Belongs to the cation diffusion facilitator (CDF) transporter (TC 2.A.4) family.</text>
</comment>
<evidence type="ECO:0000259" key="10">
    <source>
        <dbReference type="Pfam" id="PF16916"/>
    </source>
</evidence>
<feature type="transmembrane region" description="Helical" evidence="8">
    <location>
        <begin position="157"/>
        <end position="176"/>
    </location>
</feature>
<comment type="subcellular location">
    <subcellularLocation>
        <location evidence="1">Cell membrane</location>
        <topology evidence="1">Multi-pass membrane protein</topology>
    </subcellularLocation>
</comment>
<evidence type="ECO:0000313" key="11">
    <source>
        <dbReference type="EMBL" id="KMT58383.1"/>
    </source>
</evidence>
<dbReference type="GO" id="GO:0005886">
    <property type="term" value="C:plasma membrane"/>
    <property type="evidence" value="ECO:0007669"/>
    <property type="project" value="UniProtKB-SubCell"/>
</dbReference>
<evidence type="ECO:0000256" key="3">
    <source>
        <dbReference type="ARBA" id="ARBA00022448"/>
    </source>
</evidence>
<feature type="transmembrane region" description="Helical" evidence="8">
    <location>
        <begin position="12"/>
        <end position="34"/>
    </location>
</feature>
<keyword evidence="3" id="KW-0813">Transport</keyword>
<feature type="domain" description="Cation efflux protein transmembrane" evidence="9">
    <location>
        <begin position="15"/>
        <end position="206"/>
    </location>
</feature>
<dbReference type="InterPro" id="IPR050291">
    <property type="entry name" value="CDF_Transporter"/>
</dbReference>
<evidence type="ECO:0000256" key="1">
    <source>
        <dbReference type="ARBA" id="ARBA00004651"/>
    </source>
</evidence>
<organism evidence="11 12">
    <name type="scientific">Listeria fleischmannii 1991</name>
    <dbReference type="NCBI Taxonomy" id="1430899"/>
    <lineage>
        <taxon>Bacteria</taxon>
        <taxon>Bacillati</taxon>
        <taxon>Bacillota</taxon>
        <taxon>Bacilli</taxon>
        <taxon>Bacillales</taxon>
        <taxon>Listeriaceae</taxon>
        <taxon>Listeria</taxon>
    </lineage>
</organism>
<feature type="transmembrane region" description="Helical" evidence="8">
    <location>
        <begin position="112"/>
        <end position="136"/>
    </location>
</feature>
<dbReference type="EMBL" id="AZHO01000030">
    <property type="protein sequence ID" value="KMT58383.1"/>
    <property type="molecule type" value="Genomic_DNA"/>
</dbReference>
<keyword evidence="6 8" id="KW-1133">Transmembrane helix</keyword>
<keyword evidence="5 8" id="KW-0812">Transmembrane</keyword>
<keyword evidence="7 8" id="KW-0472">Membrane</keyword>
<keyword evidence="12" id="KW-1185">Reference proteome</keyword>
<reference evidence="11 12" key="1">
    <citation type="journal article" date="2015" name="Genome Biol. Evol.">
        <title>Comparative Genomics of Listeria Sensu Lato: Genus-Wide Differences in Evolutionary Dynamics and the Progressive Gain of Complex, Potentially Pathogenicity-Related Traits through Lateral Gene Transfer.</title>
        <authorList>
            <person name="Chiara M."/>
            <person name="Caruso M."/>
            <person name="D'Erchia A.M."/>
            <person name="Manzari C."/>
            <person name="Fraccalvieri R."/>
            <person name="Goffredo E."/>
            <person name="Latorre L."/>
            <person name="Miccolupo A."/>
            <person name="Padalino I."/>
            <person name="Santagada G."/>
            <person name="Chiocco D."/>
            <person name="Pesole G."/>
            <person name="Horner D.S."/>
            <person name="Parisi A."/>
        </authorList>
    </citation>
    <scope>NUCLEOTIDE SEQUENCE [LARGE SCALE GENOMIC DNA]</scope>
    <source>
        <strain evidence="11 12">1991</strain>
    </source>
</reference>
<evidence type="ECO:0000256" key="6">
    <source>
        <dbReference type="ARBA" id="ARBA00022989"/>
    </source>
</evidence>
<accession>A0A0J8GC39</accession>